<feature type="chain" id="PRO_5020551635" description="Cystatin domain-containing protein" evidence="1">
    <location>
        <begin position="16"/>
        <end position="136"/>
    </location>
</feature>
<keyword evidence="1" id="KW-0732">Signal</keyword>
<evidence type="ECO:0000256" key="1">
    <source>
        <dbReference type="SAM" id="SignalP"/>
    </source>
</evidence>
<gene>
    <name evidence="2" type="ORF">CRM22_003764</name>
</gene>
<evidence type="ECO:0000313" key="2">
    <source>
        <dbReference type="EMBL" id="TGZ69413.1"/>
    </source>
</evidence>
<evidence type="ECO:0008006" key="4">
    <source>
        <dbReference type="Google" id="ProtNLM"/>
    </source>
</evidence>
<dbReference type="Proteomes" id="UP000308267">
    <property type="component" value="Unassembled WGS sequence"/>
</dbReference>
<sequence length="136" mass="15239">MWILFLGLLCYPVMMCQFGRSNSPLLGGYQEACPLGEEKLPKLVAAIKASSHEILAPLLALQLEPEILRLEKQVVAGVNYRLLVKFADDSCHQIVVFEPLLLRDEIDGEYRQKPMEVKSVHPTECQVGPVTCPFKS</sequence>
<organism evidence="2 3">
    <name type="scientific">Opisthorchis felineus</name>
    <dbReference type="NCBI Taxonomy" id="147828"/>
    <lineage>
        <taxon>Eukaryota</taxon>
        <taxon>Metazoa</taxon>
        <taxon>Spiralia</taxon>
        <taxon>Lophotrochozoa</taxon>
        <taxon>Platyhelminthes</taxon>
        <taxon>Trematoda</taxon>
        <taxon>Digenea</taxon>
        <taxon>Opisthorchiida</taxon>
        <taxon>Opisthorchiata</taxon>
        <taxon>Opisthorchiidae</taxon>
        <taxon>Opisthorchis</taxon>
    </lineage>
</organism>
<dbReference type="Gene3D" id="3.10.450.10">
    <property type="match status" value="1"/>
</dbReference>
<accession>A0A4S2LZR7</accession>
<comment type="caution">
    <text evidence="2">The sequence shown here is derived from an EMBL/GenBank/DDBJ whole genome shotgun (WGS) entry which is preliminary data.</text>
</comment>
<evidence type="ECO:0000313" key="3">
    <source>
        <dbReference type="Proteomes" id="UP000308267"/>
    </source>
</evidence>
<protein>
    <recommendedName>
        <fullName evidence="4">Cystatin domain-containing protein</fullName>
    </recommendedName>
</protein>
<dbReference type="PROSITE" id="PS00287">
    <property type="entry name" value="CYSTATIN"/>
    <property type="match status" value="1"/>
</dbReference>
<reference evidence="2 3" key="1">
    <citation type="journal article" date="2019" name="BMC Genomics">
        <title>New insights from Opisthorchis felineus genome: update on genomics of the epidemiologically important liver flukes.</title>
        <authorList>
            <person name="Ershov N.I."/>
            <person name="Mordvinov V.A."/>
            <person name="Prokhortchouk E.B."/>
            <person name="Pakharukova M.Y."/>
            <person name="Gunbin K.V."/>
            <person name="Ustyantsev K."/>
            <person name="Genaev M.A."/>
            <person name="Blinov A.G."/>
            <person name="Mazur A."/>
            <person name="Boulygina E."/>
            <person name="Tsygankova S."/>
            <person name="Khrameeva E."/>
            <person name="Chekanov N."/>
            <person name="Fan G."/>
            <person name="Xiao A."/>
            <person name="Zhang H."/>
            <person name="Xu X."/>
            <person name="Yang H."/>
            <person name="Solovyev V."/>
            <person name="Lee S.M."/>
            <person name="Liu X."/>
            <person name="Afonnikov D.A."/>
            <person name="Skryabin K.G."/>
        </authorList>
    </citation>
    <scope>NUCLEOTIDE SEQUENCE [LARGE SCALE GENOMIC DNA]</scope>
    <source>
        <strain evidence="2">AK-0245</strain>
        <tissue evidence="2">Whole organism</tissue>
    </source>
</reference>
<dbReference type="InterPro" id="IPR046350">
    <property type="entry name" value="Cystatin_sf"/>
</dbReference>
<feature type="signal peptide" evidence="1">
    <location>
        <begin position="1"/>
        <end position="15"/>
    </location>
</feature>
<keyword evidence="3" id="KW-1185">Reference proteome</keyword>
<dbReference type="AlphaFoldDB" id="A0A4S2LZR7"/>
<dbReference type="OrthoDB" id="2429551at2759"/>
<dbReference type="InterPro" id="IPR018073">
    <property type="entry name" value="Prot_inh_cystat_CS"/>
</dbReference>
<dbReference type="EMBL" id="SJOL01006065">
    <property type="protein sequence ID" value="TGZ69413.1"/>
    <property type="molecule type" value="Genomic_DNA"/>
</dbReference>
<dbReference type="SUPFAM" id="SSF54403">
    <property type="entry name" value="Cystatin/monellin"/>
    <property type="match status" value="1"/>
</dbReference>
<proteinExistence type="predicted"/>
<name>A0A4S2LZR7_OPIFE</name>